<dbReference type="Proteomes" id="UP000078561">
    <property type="component" value="Unassembled WGS sequence"/>
</dbReference>
<sequence length="133" mass="14692">MTVPITGHHHSPAGVEPWAPHFKLVESLFEWDVLARTAFLSIPLNLQDRSFSKLMTVQHHRPSPFPRLSRAVGSTIQSGRISILMGCASSYHLPEQAFKVSKQVIQSANGRSKSQAITIPRLSRAMSSTFQSG</sequence>
<protein>
    <submittedName>
        <fullName evidence="1">Uncharacterized protein</fullName>
    </submittedName>
</protein>
<name>A0A163J3R2_ABSGL</name>
<evidence type="ECO:0000313" key="2">
    <source>
        <dbReference type="Proteomes" id="UP000078561"/>
    </source>
</evidence>
<gene>
    <name evidence="1" type="primary">ABSGL_04934.1 scaffold 6130</name>
</gene>
<organism evidence="1">
    <name type="scientific">Absidia glauca</name>
    <name type="common">Pin mould</name>
    <dbReference type="NCBI Taxonomy" id="4829"/>
    <lineage>
        <taxon>Eukaryota</taxon>
        <taxon>Fungi</taxon>
        <taxon>Fungi incertae sedis</taxon>
        <taxon>Mucoromycota</taxon>
        <taxon>Mucoromycotina</taxon>
        <taxon>Mucoromycetes</taxon>
        <taxon>Mucorales</taxon>
        <taxon>Cunninghamellaceae</taxon>
        <taxon>Absidia</taxon>
    </lineage>
</organism>
<evidence type="ECO:0000313" key="1">
    <source>
        <dbReference type="EMBL" id="SAL99330.1"/>
    </source>
</evidence>
<keyword evidence="2" id="KW-1185">Reference proteome</keyword>
<accession>A0A163J3R2</accession>
<dbReference type="InParanoid" id="A0A163J3R2"/>
<proteinExistence type="predicted"/>
<dbReference type="AlphaFoldDB" id="A0A163J3R2"/>
<dbReference type="EMBL" id="LT552632">
    <property type="protein sequence ID" value="SAL99330.1"/>
    <property type="molecule type" value="Genomic_DNA"/>
</dbReference>
<reference evidence="1" key="1">
    <citation type="submission" date="2016-04" db="EMBL/GenBank/DDBJ databases">
        <authorList>
            <person name="Evans L.H."/>
            <person name="Alamgir A."/>
            <person name="Owens N."/>
            <person name="Weber N.D."/>
            <person name="Virtaneva K."/>
            <person name="Barbian K."/>
            <person name="Babar A."/>
            <person name="Rosenke K."/>
        </authorList>
    </citation>
    <scope>NUCLEOTIDE SEQUENCE [LARGE SCALE GENOMIC DNA]</scope>
    <source>
        <strain evidence="1">CBS 101.48</strain>
    </source>
</reference>